<organism evidence="2 3">
    <name type="scientific">Acinetobacter lactucae</name>
    <dbReference type="NCBI Taxonomy" id="1785128"/>
    <lineage>
        <taxon>Bacteria</taxon>
        <taxon>Pseudomonadati</taxon>
        <taxon>Pseudomonadota</taxon>
        <taxon>Gammaproteobacteria</taxon>
        <taxon>Moraxellales</taxon>
        <taxon>Moraxellaceae</taxon>
        <taxon>Acinetobacter</taxon>
        <taxon>Acinetobacter calcoaceticus/baumannii complex</taxon>
    </lineage>
</organism>
<sequence length="44" mass="4880">MDPFPIAKNITGCLLSIPMMHNAKLVKKALLTQQVTKTMGRHTT</sequence>
<dbReference type="KEGG" id="alc:OTEC02_03960"/>
<accession>A0A1V0K8L3</accession>
<dbReference type="EMBL" id="RFES01000012">
    <property type="protein sequence ID" value="RSO53723.1"/>
    <property type="molecule type" value="Genomic_DNA"/>
</dbReference>
<comment type="caution">
    <text evidence="2">The sequence shown here is derived from an EMBL/GenBank/DDBJ whole genome shotgun (WGS) entry which is preliminary data.</text>
</comment>
<name>A0A1V0K8L3_9GAMM</name>
<dbReference type="Proteomes" id="UP001150055">
    <property type="component" value="Unassembled WGS sequence"/>
</dbReference>
<reference evidence="1" key="2">
    <citation type="submission" date="2022-12" db="EMBL/GenBank/DDBJ databases">
        <title>Acinetobacter lactucae: Emerging opportunistic pathogenic species of genus Acinetobacter isolated from immunocompromised patients in clinical settings of India.</title>
        <authorList>
            <person name="Amar A.K."/>
            <person name="Sawant A.R."/>
            <person name="Meera M."/>
            <person name="Tomar A."/>
            <person name="Sistla S."/>
            <person name="Prashanth K."/>
        </authorList>
    </citation>
    <scope>NUCLEOTIDE SEQUENCE</scope>
    <source>
        <strain evidence="1">PKAL1828C</strain>
    </source>
</reference>
<dbReference type="EMBL" id="JALNTG010000002">
    <property type="protein sequence ID" value="MDD9318650.1"/>
    <property type="molecule type" value="Genomic_DNA"/>
</dbReference>
<evidence type="ECO:0000313" key="3">
    <source>
        <dbReference type="Proteomes" id="UP000276905"/>
    </source>
</evidence>
<proteinExistence type="predicted"/>
<protein>
    <submittedName>
        <fullName evidence="2">Uncharacterized protein</fullName>
    </submittedName>
</protein>
<reference evidence="2 3" key="1">
    <citation type="submission" date="2018-10" db="EMBL/GenBank/DDBJ databases">
        <title>GWAS and RNA-Seq identify cryptic mechanisms of antimicrobial resistance in Acinetobacter baumannii.</title>
        <authorList>
            <person name="Sahl J.W."/>
        </authorList>
    </citation>
    <scope>NUCLEOTIDE SEQUENCE [LARGE SCALE GENOMIC DNA]</scope>
    <source>
        <strain evidence="2 3">TG41018</strain>
    </source>
</reference>
<gene>
    <name evidence="2" type="ORF">EA756_16490</name>
    <name evidence="1" type="ORF">M0O54_00675</name>
</gene>
<evidence type="ECO:0000313" key="2">
    <source>
        <dbReference type="EMBL" id="RSO53723.1"/>
    </source>
</evidence>
<evidence type="ECO:0000313" key="1">
    <source>
        <dbReference type="EMBL" id="MDD9318650.1"/>
    </source>
</evidence>
<dbReference type="Proteomes" id="UP000276905">
    <property type="component" value="Unassembled WGS sequence"/>
</dbReference>
<dbReference type="AlphaFoldDB" id="A0A1V0K8L3"/>